<evidence type="ECO:0000313" key="2">
    <source>
        <dbReference type="EMBL" id="MRS98743.1"/>
    </source>
</evidence>
<dbReference type="Proteomes" id="UP000441032">
    <property type="component" value="Unassembled WGS sequence"/>
</dbReference>
<protein>
    <submittedName>
        <fullName evidence="2">Uncharacterized protein</fullName>
    </submittedName>
</protein>
<feature type="compositionally biased region" description="Basic and acidic residues" evidence="1">
    <location>
        <begin position="438"/>
        <end position="464"/>
    </location>
</feature>
<evidence type="ECO:0000313" key="3">
    <source>
        <dbReference type="Proteomes" id="UP000441032"/>
    </source>
</evidence>
<feature type="region of interest" description="Disordered" evidence="1">
    <location>
        <begin position="433"/>
        <end position="464"/>
    </location>
</feature>
<sequence length="464" mass="52635">MKSGRKVKPFEKIGITVYGGYEYAADLEREIPDEIIRVLKTPRGDKEREYDYQCPHKTLALVDKIVNYIEENNHRSPTCWGAKFSFVQQYEDDTPFDSSAQELVLAESSRAFNFYGILRAFYQLLCFPEYGGSKYCSSIEAAREALLTVYPVRFEEIPPTDFPRPEGVTDSEWRRGITKLAGPEAKRFNGVIDKIAEIVNGREYRAKVAKEKYKIGERVRSVTALINGLLEHHKHLTVVAVRLSIHQGHGVEFVGAEMRNALNRLLGDRRNDELLDSAIGFFWVLHERIKVGLHRRLPTIRRQNTEDSVALHFDLVMFFDQIRYREVDAITRHIGACWNVVTGMAGFYKALNAKSLTPLPARWEVGDDEDPPCFPLSAEFVGLVGDGTPEAGALRTVAKAMVASAILCQPVLIQDKVRRYGKSDLLTGCGLSKVGRGTKSDRPGVKNERPRRPKYIPERKSQWE</sequence>
<name>A0A7X2HLI6_RALPI</name>
<dbReference type="AlphaFoldDB" id="A0A7X2HLI6"/>
<comment type="caution">
    <text evidence="2">The sequence shown here is derived from an EMBL/GenBank/DDBJ whole genome shotgun (WGS) entry which is preliminary data.</text>
</comment>
<dbReference type="RefSeq" id="WP_154206534.1">
    <property type="nucleotide sequence ID" value="NZ_WJYN01000003.1"/>
</dbReference>
<accession>A0A7X2HLI6</accession>
<dbReference type="EMBL" id="WJYN01000003">
    <property type="protein sequence ID" value="MRS98743.1"/>
    <property type="molecule type" value="Genomic_DNA"/>
</dbReference>
<reference evidence="2 3" key="1">
    <citation type="submission" date="2019-11" db="EMBL/GenBank/DDBJ databases">
        <title>Phenotypic characterization of an OXA-22 and OXA-60 co-producing Ralstonia pickettii clinical strain.</title>
        <authorList>
            <person name="He F."/>
        </authorList>
    </citation>
    <scope>NUCLEOTIDE SEQUENCE [LARGE SCALE GENOMIC DNA]</scope>
    <source>
        <strain evidence="2 3">PSLESD1</strain>
    </source>
</reference>
<evidence type="ECO:0000256" key="1">
    <source>
        <dbReference type="SAM" id="MobiDB-lite"/>
    </source>
</evidence>
<gene>
    <name evidence="2" type="ORF">GJQ57_08745</name>
</gene>
<proteinExistence type="predicted"/>
<organism evidence="2 3">
    <name type="scientific">Ralstonia pickettii</name>
    <name type="common">Burkholderia pickettii</name>
    <dbReference type="NCBI Taxonomy" id="329"/>
    <lineage>
        <taxon>Bacteria</taxon>
        <taxon>Pseudomonadati</taxon>
        <taxon>Pseudomonadota</taxon>
        <taxon>Betaproteobacteria</taxon>
        <taxon>Burkholderiales</taxon>
        <taxon>Burkholderiaceae</taxon>
        <taxon>Ralstonia</taxon>
    </lineage>
</organism>